<dbReference type="AlphaFoldDB" id="A0A448XAD6"/>
<sequence length="77" mass="8930">MSRLPDTRFVAITSNNRTNGRTETESYGQGARMKYQMETIHLSQLKARALMNMHNRKAGRRVSFNAITSQEIDLIEW</sequence>
<organism evidence="1 2">
    <name type="scientific">Protopolystoma xenopodis</name>
    <dbReference type="NCBI Taxonomy" id="117903"/>
    <lineage>
        <taxon>Eukaryota</taxon>
        <taxon>Metazoa</taxon>
        <taxon>Spiralia</taxon>
        <taxon>Lophotrochozoa</taxon>
        <taxon>Platyhelminthes</taxon>
        <taxon>Monogenea</taxon>
        <taxon>Polyopisthocotylea</taxon>
        <taxon>Polystomatidea</taxon>
        <taxon>Polystomatidae</taxon>
        <taxon>Protopolystoma</taxon>
    </lineage>
</organism>
<proteinExistence type="predicted"/>
<gene>
    <name evidence="1" type="ORF">PXEA_LOCUS25665</name>
</gene>
<dbReference type="Proteomes" id="UP000784294">
    <property type="component" value="Unassembled WGS sequence"/>
</dbReference>
<dbReference type="EMBL" id="CAAALY010131725">
    <property type="protein sequence ID" value="VEL32225.1"/>
    <property type="molecule type" value="Genomic_DNA"/>
</dbReference>
<evidence type="ECO:0000313" key="2">
    <source>
        <dbReference type="Proteomes" id="UP000784294"/>
    </source>
</evidence>
<keyword evidence="2" id="KW-1185">Reference proteome</keyword>
<accession>A0A448XAD6</accession>
<name>A0A448XAD6_9PLAT</name>
<reference evidence="1" key="1">
    <citation type="submission" date="2018-11" db="EMBL/GenBank/DDBJ databases">
        <authorList>
            <consortium name="Pathogen Informatics"/>
        </authorList>
    </citation>
    <scope>NUCLEOTIDE SEQUENCE</scope>
</reference>
<comment type="caution">
    <text evidence="1">The sequence shown here is derived from an EMBL/GenBank/DDBJ whole genome shotgun (WGS) entry which is preliminary data.</text>
</comment>
<protein>
    <submittedName>
        <fullName evidence="1">Uncharacterized protein</fullName>
    </submittedName>
</protein>
<evidence type="ECO:0000313" key="1">
    <source>
        <dbReference type="EMBL" id="VEL32225.1"/>
    </source>
</evidence>